<name>A0A3E0IPU9_9STAP</name>
<evidence type="ECO:0000313" key="2">
    <source>
        <dbReference type="Proteomes" id="UP000256562"/>
    </source>
</evidence>
<gene>
    <name evidence="1" type="ORF">DOS83_06230</name>
</gene>
<reference evidence="1 2" key="1">
    <citation type="journal article" date="2018" name="Vet. Microbiol.">
        <title>Characterisation of Staphylococcus felis isolated from cats using whole genome sequencing.</title>
        <authorList>
            <person name="Worthing K."/>
            <person name="Pang S."/>
            <person name="Trott D.J."/>
            <person name="Abraham S."/>
            <person name="Coombs G.W."/>
            <person name="Jordan D."/>
            <person name="McIntyre L."/>
            <person name="Davies M.R."/>
            <person name="Norris J."/>
        </authorList>
    </citation>
    <scope>NUCLEOTIDE SEQUENCE [LARGE SCALE GENOMIC DNA]</scope>
    <source>
        <strain evidence="1 2">F9</strain>
    </source>
</reference>
<dbReference type="AlphaFoldDB" id="A0A3E0IPU9"/>
<comment type="caution">
    <text evidence="1">The sequence shown here is derived from an EMBL/GenBank/DDBJ whole genome shotgun (WGS) entry which is preliminary data.</text>
</comment>
<dbReference type="Proteomes" id="UP000256562">
    <property type="component" value="Unassembled WGS sequence"/>
</dbReference>
<dbReference type="Gene3D" id="1.10.340.20">
    <property type="entry name" value="Apc36109-like domain"/>
    <property type="match status" value="1"/>
</dbReference>
<sequence length="49" mass="5615">MANNDLNIRLYQQLSTWNPMNFDDPTLGDAEVYEMMDAVHQYGEAHAIA</sequence>
<dbReference type="EMBL" id="QKXQ01000292">
    <property type="protein sequence ID" value="REH95608.1"/>
    <property type="molecule type" value="Genomic_DNA"/>
</dbReference>
<dbReference type="InterPro" id="IPR023162">
    <property type="entry name" value="Apc36109-like_dom_sf"/>
</dbReference>
<proteinExistence type="predicted"/>
<protein>
    <submittedName>
        <fullName evidence="1">DUF1871 domain-containing protein</fullName>
    </submittedName>
</protein>
<evidence type="ECO:0000313" key="1">
    <source>
        <dbReference type="EMBL" id="REH95608.1"/>
    </source>
</evidence>
<organism evidence="1 2">
    <name type="scientific">Staphylococcus felis</name>
    <dbReference type="NCBI Taxonomy" id="46127"/>
    <lineage>
        <taxon>Bacteria</taxon>
        <taxon>Bacillati</taxon>
        <taxon>Bacillota</taxon>
        <taxon>Bacilli</taxon>
        <taxon>Bacillales</taxon>
        <taxon>Staphylococcaceae</taxon>
        <taxon>Staphylococcus</taxon>
    </lineage>
</organism>
<accession>A0A3E0IPU9</accession>
<feature type="non-terminal residue" evidence="1">
    <location>
        <position position="49"/>
    </location>
</feature>